<dbReference type="AlphaFoldDB" id="A0A2S1SK54"/>
<dbReference type="InterPro" id="IPR025356">
    <property type="entry name" value="DUF4260"/>
</dbReference>
<sequence length="117" mass="13418">MKNLLKSEELGLFGLCIFLFSRLPLSWWWFVGLLFLPDIGMLGYLISRKVGAFTYNFFHHRLLASVIAVIAIANGNIYWQLTAIVLFAHISFDRIWGYGLKYNDSFNNTHLGNIGKS</sequence>
<dbReference type="KEGG" id="fpal:HYN49_13080"/>
<gene>
    <name evidence="2" type="ORF">HYN49_13080</name>
</gene>
<feature type="transmembrane region" description="Helical" evidence="1">
    <location>
        <begin position="27"/>
        <end position="46"/>
    </location>
</feature>
<dbReference type="Proteomes" id="UP000244937">
    <property type="component" value="Chromosome"/>
</dbReference>
<feature type="transmembrane region" description="Helical" evidence="1">
    <location>
        <begin position="58"/>
        <end position="79"/>
    </location>
</feature>
<evidence type="ECO:0000256" key="1">
    <source>
        <dbReference type="SAM" id="Phobius"/>
    </source>
</evidence>
<keyword evidence="1" id="KW-1133">Transmembrane helix</keyword>
<protein>
    <submittedName>
        <fullName evidence="2">DUF4260 domain-containing protein</fullName>
    </submittedName>
</protein>
<keyword evidence="1" id="KW-0472">Membrane</keyword>
<keyword evidence="1" id="KW-0812">Transmembrane</keyword>
<dbReference type="RefSeq" id="WP_108904528.1">
    <property type="nucleotide sequence ID" value="NZ_CP029187.1"/>
</dbReference>
<proteinExistence type="predicted"/>
<dbReference type="Pfam" id="PF14079">
    <property type="entry name" value="DUF4260"/>
    <property type="match status" value="1"/>
</dbReference>
<dbReference type="EMBL" id="CP029187">
    <property type="protein sequence ID" value="AWI26751.1"/>
    <property type="molecule type" value="Genomic_DNA"/>
</dbReference>
<dbReference type="OrthoDB" id="9813911at2"/>
<accession>A0A2S1SK54</accession>
<keyword evidence="3" id="KW-1185">Reference proteome</keyword>
<evidence type="ECO:0000313" key="3">
    <source>
        <dbReference type="Proteomes" id="UP000244937"/>
    </source>
</evidence>
<organism evidence="2 3">
    <name type="scientific">Flavobacterium pallidum</name>
    <dbReference type="NCBI Taxonomy" id="2172098"/>
    <lineage>
        <taxon>Bacteria</taxon>
        <taxon>Pseudomonadati</taxon>
        <taxon>Bacteroidota</taxon>
        <taxon>Flavobacteriia</taxon>
        <taxon>Flavobacteriales</taxon>
        <taxon>Flavobacteriaceae</taxon>
        <taxon>Flavobacterium</taxon>
    </lineage>
</organism>
<name>A0A2S1SK54_9FLAO</name>
<evidence type="ECO:0000313" key="2">
    <source>
        <dbReference type="EMBL" id="AWI26751.1"/>
    </source>
</evidence>
<reference evidence="2 3" key="1">
    <citation type="submission" date="2018-05" db="EMBL/GenBank/DDBJ databases">
        <title>Genome sequencing of Flavobacterium sp. HYN0049.</title>
        <authorList>
            <person name="Yi H."/>
            <person name="Baek C."/>
        </authorList>
    </citation>
    <scope>NUCLEOTIDE SEQUENCE [LARGE SCALE GENOMIC DNA]</scope>
    <source>
        <strain evidence="2 3">HYN0049</strain>
    </source>
</reference>